<sequence length="763" mass="86863">MTIIKKTASLANYPFKALAPEVVELLERTAKRVSGTTGYSTALKLLECYCDLQNAQVTYLDLSSPKYLDLVKGLMGAVMSDDFVEMHSSTRRTVARLMAVIHQSLCNEIPAMERVEHDPASMALCDAIWQEHRSELCPVRMQYWNGWIVESSKGQHFYLALQPIWTSHGQKFAEDLFLQWKLHFKKQARPAYSLVNKMVGFLSANCEDWPAVTFQHPQMVKGFFLAFMKDYFLDVYKRGLKIDSQIITWVNFMVTCEQIFIETGKWATPYQGGLPKPKVNHNIGHASKKKMGDDGVVVHEKLITPIPLHLTDEEAIEIIFSRILTDISIIKSWAFAQRSKMINSVYQRKELAKTGTPIDSGMSRKTIAEIGPENICATFERDGYQRHVDYVLSHFGHESFKKIAELLGLPIAYSLHPYQFLLVSEHPEITPSFLYKLQLHDDNGDYIGYIKSDGGAKLIGYKDRRGKGLSEQIIELTVDSQRWIEEVIEITAPLRDALRKEGNPIWKELFITCGKGFGPPSSPKLPIWNRSTFESKAPLRESLLEQFAPYEHMMPCGTLAYLERVSLSSLRSSCGVEVYLRTKNVTEMAKALGHATYKSNLLRRYLPDAILSFFQTRWIRIFQRSIICEAMKDSPYLLEATCFESMDELHSFLKNHALKDIPHHLKNPENKPDDEKATSQKCHVYISIDVGIMTALLSLEAAVNASDRKQQICGRARYWAEVSKTVSKEIERGHDSLLKEHLSVAKSHCNPSQMEKVIYATAA</sequence>
<dbReference type="AlphaFoldDB" id="A0A3M4LIB3"/>
<protein>
    <submittedName>
        <fullName evidence="1">Uncharacterized protein</fullName>
    </submittedName>
</protein>
<dbReference type="OrthoDB" id="8532641at2"/>
<proteinExistence type="predicted"/>
<dbReference type="EMBL" id="RBRE01000089">
    <property type="protein sequence ID" value="RMQ41263.1"/>
    <property type="molecule type" value="Genomic_DNA"/>
</dbReference>
<evidence type="ECO:0000313" key="1">
    <source>
        <dbReference type="EMBL" id="RMQ41263.1"/>
    </source>
</evidence>
<accession>A0A3M4LIB3</accession>
<name>A0A3M4LIB3_PSECI</name>
<organism evidence="1 2">
    <name type="scientific">Pseudomonas cichorii</name>
    <dbReference type="NCBI Taxonomy" id="36746"/>
    <lineage>
        <taxon>Bacteria</taxon>
        <taxon>Pseudomonadati</taxon>
        <taxon>Pseudomonadota</taxon>
        <taxon>Gammaproteobacteria</taxon>
        <taxon>Pseudomonadales</taxon>
        <taxon>Pseudomonadaceae</taxon>
        <taxon>Pseudomonas</taxon>
    </lineage>
</organism>
<reference evidence="1 2" key="1">
    <citation type="submission" date="2018-08" db="EMBL/GenBank/DDBJ databases">
        <title>Recombination of ecologically and evolutionarily significant loci maintains genetic cohesion in the Pseudomonas syringae species complex.</title>
        <authorList>
            <person name="Dillon M."/>
            <person name="Thakur S."/>
            <person name="Almeida R.N.D."/>
            <person name="Weir B.S."/>
            <person name="Guttman D.S."/>
        </authorList>
    </citation>
    <scope>NUCLEOTIDE SEQUENCE [LARGE SCALE GENOMIC DNA]</scope>
    <source>
        <strain evidence="1 2">ICMP 3353</strain>
    </source>
</reference>
<comment type="caution">
    <text evidence="1">The sequence shown here is derived from an EMBL/GenBank/DDBJ whole genome shotgun (WGS) entry which is preliminary data.</text>
</comment>
<dbReference type="RefSeq" id="WP_122318140.1">
    <property type="nucleotide sequence ID" value="NZ_RBRE01000089.1"/>
</dbReference>
<gene>
    <name evidence="1" type="ORF">ALQ04_100577</name>
</gene>
<evidence type="ECO:0000313" key="2">
    <source>
        <dbReference type="Proteomes" id="UP000277236"/>
    </source>
</evidence>
<dbReference type="Proteomes" id="UP000277236">
    <property type="component" value="Unassembled WGS sequence"/>
</dbReference>